<dbReference type="RefSeq" id="WP_126825002.1">
    <property type="nucleotide sequence ID" value="NZ_JBHLWU010000002.1"/>
</dbReference>
<feature type="domain" description="HTH tetR-type" evidence="3">
    <location>
        <begin position="10"/>
        <end position="70"/>
    </location>
</feature>
<dbReference type="EMBL" id="NGJZ01000002">
    <property type="protein sequence ID" value="RSU07231.1"/>
    <property type="molecule type" value="Genomic_DNA"/>
</dbReference>
<proteinExistence type="predicted"/>
<organism evidence="4 5">
    <name type="scientific">Vagococcus entomophilus</name>
    <dbReference type="NCBI Taxonomy" id="1160095"/>
    <lineage>
        <taxon>Bacteria</taxon>
        <taxon>Bacillati</taxon>
        <taxon>Bacillota</taxon>
        <taxon>Bacilli</taxon>
        <taxon>Lactobacillales</taxon>
        <taxon>Enterococcaceae</taxon>
        <taxon>Vagococcus</taxon>
    </lineage>
</organism>
<name>A0A430AH43_9ENTE</name>
<dbReference type="InterPro" id="IPR001647">
    <property type="entry name" value="HTH_TetR"/>
</dbReference>
<dbReference type="Proteomes" id="UP000288669">
    <property type="component" value="Unassembled WGS sequence"/>
</dbReference>
<accession>A0A430AH43</accession>
<sequence>MKNKGNAKSDFSKQLILEALLDIMEYQSLHQISVKEICEVAMVSRKTFYRNFDHKLDVINIEVARLIKVYMASIEETSDLTLANIAFLVFDLVNKHKRFFEKIVANHLLFLVSERILQEVMDVYKIRKQTLFDQYGAETIENVLHFSFGGFEHYIKRLLKSQERVSAEQIRREFIKISEILTLSI</sequence>
<evidence type="ECO:0000313" key="5">
    <source>
        <dbReference type="Proteomes" id="UP000288669"/>
    </source>
</evidence>
<feature type="DNA-binding region" description="H-T-H motif" evidence="2">
    <location>
        <begin position="33"/>
        <end position="52"/>
    </location>
</feature>
<dbReference type="SUPFAM" id="SSF46689">
    <property type="entry name" value="Homeodomain-like"/>
    <property type="match status" value="1"/>
</dbReference>
<evidence type="ECO:0000259" key="3">
    <source>
        <dbReference type="PROSITE" id="PS50977"/>
    </source>
</evidence>
<dbReference type="GO" id="GO:0003677">
    <property type="term" value="F:DNA binding"/>
    <property type="evidence" value="ECO:0007669"/>
    <property type="project" value="UniProtKB-UniRule"/>
</dbReference>
<evidence type="ECO:0000313" key="4">
    <source>
        <dbReference type="EMBL" id="RSU07231.1"/>
    </source>
</evidence>
<keyword evidence="5" id="KW-1185">Reference proteome</keyword>
<dbReference type="InterPro" id="IPR009057">
    <property type="entry name" value="Homeodomain-like_sf"/>
</dbReference>
<comment type="caution">
    <text evidence="4">The sequence shown here is derived from an EMBL/GenBank/DDBJ whole genome shotgun (WGS) entry which is preliminary data.</text>
</comment>
<evidence type="ECO:0000256" key="2">
    <source>
        <dbReference type="PROSITE-ProRule" id="PRU00335"/>
    </source>
</evidence>
<dbReference type="Gene3D" id="1.10.357.10">
    <property type="entry name" value="Tetracycline Repressor, domain 2"/>
    <property type="match status" value="1"/>
</dbReference>
<dbReference type="PROSITE" id="PS50977">
    <property type="entry name" value="HTH_TETR_2"/>
    <property type="match status" value="1"/>
</dbReference>
<dbReference type="OrthoDB" id="9810250at2"/>
<reference evidence="4 5" key="1">
    <citation type="submission" date="2017-05" db="EMBL/GenBank/DDBJ databases">
        <title>Vagococcus spp. assemblies.</title>
        <authorList>
            <person name="Gulvik C.A."/>
        </authorList>
    </citation>
    <scope>NUCLEOTIDE SEQUENCE [LARGE SCALE GENOMIC DNA]</scope>
    <source>
        <strain evidence="4 5">DSM 24756</strain>
    </source>
</reference>
<evidence type="ECO:0000256" key="1">
    <source>
        <dbReference type="ARBA" id="ARBA00023125"/>
    </source>
</evidence>
<gene>
    <name evidence="4" type="ORF">CBF30_08230</name>
</gene>
<protein>
    <recommendedName>
        <fullName evidence="3">HTH tetR-type domain-containing protein</fullName>
    </recommendedName>
</protein>
<keyword evidence="1 2" id="KW-0238">DNA-binding</keyword>
<dbReference type="AlphaFoldDB" id="A0A430AH43"/>